<dbReference type="InterPro" id="IPR007140">
    <property type="entry name" value="DUF350"/>
</dbReference>
<feature type="transmembrane region" description="Helical" evidence="7">
    <location>
        <begin position="80"/>
        <end position="102"/>
    </location>
</feature>
<comment type="subcellular location">
    <subcellularLocation>
        <location evidence="1">Cell membrane</location>
        <topology evidence="1">Multi-pass membrane protein</topology>
    </subcellularLocation>
</comment>
<dbReference type="Proteomes" id="UP000322110">
    <property type="component" value="Unassembled WGS sequence"/>
</dbReference>
<evidence type="ECO:0000256" key="3">
    <source>
        <dbReference type="ARBA" id="ARBA00022475"/>
    </source>
</evidence>
<protein>
    <submittedName>
        <fullName evidence="8">DUF350 domain-containing protein</fullName>
    </submittedName>
</protein>
<evidence type="ECO:0000256" key="5">
    <source>
        <dbReference type="ARBA" id="ARBA00022989"/>
    </source>
</evidence>
<evidence type="ECO:0000256" key="4">
    <source>
        <dbReference type="ARBA" id="ARBA00022692"/>
    </source>
</evidence>
<keyword evidence="3" id="KW-1003">Cell membrane</keyword>
<evidence type="ECO:0000313" key="8">
    <source>
        <dbReference type="EMBL" id="KAA2212162.1"/>
    </source>
</evidence>
<dbReference type="RefSeq" id="WP_149813266.1">
    <property type="nucleotide sequence ID" value="NZ_VUKA01000010.1"/>
</dbReference>
<keyword evidence="6 7" id="KW-0472">Membrane</keyword>
<keyword evidence="5 7" id="KW-1133">Transmembrane helix</keyword>
<dbReference type="AlphaFoldDB" id="A0A5B2TCD0"/>
<evidence type="ECO:0000256" key="6">
    <source>
        <dbReference type="ARBA" id="ARBA00023136"/>
    </source>
</evidence>
<evidence type="ECO:0000256" key="7">
    <source>
        <dbReference type="SAM" id="Phobius"/>
    </source>
</evidence>
<proteinExistence type="inferred from homology"/>
<evidence type="ECO:0000256" key="1">
    <source>
        <dbReference type="ARBA" id="ARBA00004651"/>
    </source>
</evidence>
<feature type="transmembrane region" description="Helical" evidence="7">
    <location>
        <begin position="12"/>
        <end position="36"/>
    </location>
</feature>
<name>A0A5B2TCD0_9PROT</name>
<keyword evidence="9" id="KW-1185">Reference proteome</keyword>
<reference evidence="8 9" key="1">
    <citation type="journal article" date="2015" name="Int. J. Syst. Evol. Microbiol.">
        <title>Roseomonas oryzae sp. nov., isolated from paddy rhizosphere soil.</title>
        <authorList>
            <person name="Ramaprasad E.V."/>
            <person name="Sasikala Ch."/>
            <person name="Ramana Ch.V."/>
        </authorList>
    </citation>
    <scope>NUCLEOTIDE SEQUENCE [LARGE SCALE GENOMIC DNA]</scope>
    <source>
        <strain evidence="8 9">KCTC 42542</strain>
    </source>
</reference>
<sequence>MDLILGTLQAGLPVLVTQLALTLGLFALGVAAYMAITPFHEMRLIRAGNPAAGIVLAGSMVALAIPLAATLATSRFTLDILIWGLVALVLQLLTFVIATLLIRGLRAMIEAGNVAAAWLLMGVQIAVALLNAGAMAG</sequence>
<accession>A0A5B2TCD0</accession>
<evidence type="ECO:0000313" key="9">
    <source>
        <dbReference type="Proteomes" id="UP000322110"/>
    </source>
</evidence>
<feature type="transmembrane region" description="Helical" evidence="7">
    <location>
        <begin position="48"/>
        <end position="68"/>
    </location>
</feature>
<feature type="transmembrane region" description="Helical" evidence="7">
    <location>
        <begin position="114"/>
        <end position="136"/>
    </location>
</feature>
<dbReference type="Pfam" id="PF03994">
    <property type="entry name" value="DUF350"/>
    <property type="match status" value="1"/>
</dbReference>
<gene>
    <name evidence="8" type="ORF">F0Q34_16065</name>
</gene>
<dbReference type="EMBL" id="VUKA01000010">
    <property type="protein sequence ID" value="KAA2212162.1"/>
    <property type="molecule type" value="Genomic_DNA"/>
</dbReference>
<comment type="caution">
    <text evidence="8">The sequence shown here is derived from an EMBL/GenBank/DDBJ whole genome shotgun (WGS) entry which is preliminary data.</text>
</comment>
<dbReference type="PANTHER" id="PTHR40043">
    <property type="entry name" value="UPF0719 INNER MEMBRANE PROTEIN YJFL"/>
    <property type="match status" value="1"/>
</dbReference>
<keyword evidence="4 7" id="KW-0812">Transmembrane</keyword>
<dbReference type="GO" id="GO:0005886">
    <property type="term" value="C:plasma membrane"/>
    <property type="evidence" value="ECO:0007669"/>
    <property type="project" value="UniProtKB-SubCell"/>
</dbReference>
<dbReference type="PANTHER" id="PTHR40043:SF1">
    <property type="entry name" value="UPF0719 INNER MEMBRANE PROTEIN YJFL"/>
    <property type="match status" value="1"/>
</dbReference>
<comment type="similarity">
    <text evidence="2">Belongs to the UPF0719 family.</text>
</comment>
<dbReference type="OrthoDB" id="5395971at2"/>
<organism evidence="8 9">
    <name type="scientific">Teichococcus oryzae</name>
    <dbReference type="NCBI Taxonomy" id="1608942"/>
    <lineage>
        <taxon>Bacteria</taxon>
        <taxon>Pseudomonadati</taxon>
        <taxon>Pseudomonadota</taxon>
        <taxon>Alphaproteobacteria</taxon>
        <taxon>Acetobacterales</taxon>
        <taxon>Roseomonadaceae</taxon>
        <taxon>Roseomonas</taxon>
    </lineage>
</organism>
<evidence type="ECO:0000256" key="2">
    <source>
        <dbReference type="ARBA" id="ARBA00005779"/>
    </source>
</evidence>